<feature type="compositionally biased region" description="Polar residues" evidence="1">
    <location>
        <begin position="1629"/>
        <end position="1639"/>
    </location>
</feature>
<feature type="region of interest" description="Disordered" evidence="1">
    <location>
        <begin position="719"/>
        <end position="760"/>
    </location>
</feature>
<feature type="compositionally biased region" description="Basic and acidic residues" evidence="1">
    <location>
        <begin position="729"/>
        <end position="743"/>
    </location>
</feature>
<comment type="caution">
    <text evidence="3">The sequence shown here is derived from an EMBL/GenBank/DDBJ whole genome shotgun (WGS) entry which is preliminary data.</text>
</comment>
<feature type="domain" description="Reverse transcriptase Ty1/copia-type" evidence="2">
    <location>
        <begin position="1711"/>
        <end position="1906"/>
    </location>
</feature>
<reference evidence="3" key="1">
    <citation type="submission" date="2021-02" db="EMBL/GenBank/DDBJ databases">
        <authorList>
            <person name="Dougan E. K."/>
            <person name="Rhodes N."/>
            <person name="Thang M."/>
            <person name="Chan C."/>
        </authorList>
    </citation>
    <scope>NUCLEOTIDE SEQUENCE</scope>
</reference>
<dbReference type="OrthoDB" id="434385at2759"/>
<evidence type="ECO:0000259" key="2">
    <source>
        <dbReference type="Pfam" id="PF07727"/>
    </source>
</evidence>
<evidence type="ECO:0000313" key="3">
    <source>
        <dbReference type="EMBL" id="CAE7199039.1"/>
    </source>
</evidence>
<feature type="compositionally biased region" description="Acidic residues" evidence="1">
    <location>
        <begin position="335"/>
        <end position="349"/>
    </location>
</feature>
<feature type="region of interest" description="Disordered" evidence="1">
    <location>
        <begin position="328"/>
        <end position="349"/>
    </location>
</feature>
<feature type="region of interest" description="Disordered" evidence="1">
    <location>
        <begin position="1264"/>
        <end position="1303"/>
    </location>
</feature>
<feature type="region of interest" description="Disordered" evidence="1">
    <location>
        <begin position="403"/>
        <end position="439"/>
    </location>
</feature>
<evidence type="ECO:0000256" key="1">
    <source>
        <dbReference type="SAM" id="MobiDB-lite"/>
    </source>
</evidence>
<dbReference type="InterPro" id="IPR013103">
    <property type="entry name" value="RVT_2"/>
</dbReference>
<dbReference type="EMBL" id="CAJNJA010005809">
    <property type="protein sequence ID" value="CAE7199039.1"/>
    <property type="molecule type" value="Genomic_DNA"/>
</dbReference>
<evidence type="ECO:0000313" key="4">
    <source>
        <dbReference type="Proteomes" id="UP000601435"/>
    </source>
</evidence>
<feature type="compositionally biased region" description="Acidic residues" evidence="1">
    <location>
        <begin position="1267"/>
        <end position="1277"/>
    </location>
</feature>
<dbReference type="Pfam" id="PF07727">
    <property type="entry name" value="RVT_2"/>
    <property type="match status" value="1"/>
</dbReference>
<organism evidence="3 4">
    <name type="scientific">Symbiodinium necroappetens</name>
    <dbReference type="NCBI Taxonomy" id="1628268"/>
    <lineage>
        <taxon>Eukaryota</taxon>
        <taxon>Sar</taxon>
        <taxon>Alveolata</taxon>
        <taxon>Dinophyceae</taxon>
        <taxon>Suessiales</taxon>
        <taxon>Symbiodiniaceae</taxon>
        <taxon>Symbiodinium</taxon>
    </lineage>
</organism>
<feature type="compositionally biased region" description="Polar residues" evidence="1">
    <location>
        <begin position="1280"/>
        <end position="1300"/>
    </location>
</feature>
<gene>
    <name evidence="3" type="primary">RE1</name>
    <name evidence="3" type="ORF">SNEC2469_LOCUS1478</name>
</gene>
<sequence length="2230" mass="248952">MTQLLKATVLSRPRRLLPSRLLTLTSGGDPVRVGGISVTGVGLDGGEIAGTTSSGLGHRGIPTRLYRPRETSQGRSRAPLHGMGAEIGTDNSTGGATAPALRMRRTRRPVPLQGRALRWQVSRSVLFDSGEHRGSVAVMENTTASWNWSQSPGGQGGYNYKGDYSEPPPWPGLSYRRQWIQAIKRWDKQTDIPMFRRSEKVLRTLGWELQTEFEHLTEAQLTSDQYLNLILQVMEMKAGVQEDAEKRVAFRSVLTDTSRKRDESLAQFAMRRLRDFTRAESFGLELPAELRVESWIDYLALLLSRMDARTERITGFVTHEEEANSPEIFLAEPGQGEEEPSEDESEADFEDSDVIALEELNFTEDQANYVYAILENRFDKKRRTWKEDKNYKAEMKKDRGSFVKGVVGDHPRGVGGGLPGARDQRPRGSKGQGRGKLTRDQMKKISRWRLCNKKGHWAEDCHLSRPQSSATVTTQRPTGFCYLGPSASSGSGAGWVLMAGRKEVSFLDGASTEERPAEPRHHENWNFLTFKSGDAILDIAAAGLRSIEVPTVANAPTGIGAPGVINFLVIQSNVPPLLSVGLLEHLGASFDLVTNQICFENIGVRLRMGVQASGHRTIPLVQWSGGHFHVFEEVQQQYSLPDDAFDRDSKALSRYTKDSGSSCESVMAQNGSRTGAEDAFHVCTSVDRHACAHHSVLQAFPPEDPGPLDDCSRALEQHLGSGTLPMGNHSEKPQPQFDHDPRLNHGSLVPASADPGGDEMESLYEQGLLCHGDLSNDVLPADLGRAGPKEHQERPPLLPGELKASPWSLPPPVNDEPRQPIRFLDCVPGMRGPSLLLLTEGSDVKVEGQGPWQSNGERGIPHRGENNTCCCSSDHPGEAIPASEMNLNDLSSAVQVMVKENVDVDEELIEDHSPGGWSAAPGRTRWHRTVEDLGAGWFIILCYPDKDPLLVIIVKTLLGELENEFGFYLGIFVYWRHIVKPRLRIPPAHERLTEESGWDVFRKEHRRREEEVRAKIEADFILEAVTNQVETGQVGASVLREQKYFETLWKSPRSVQQGRRHKSRKESLAQSGVLKYDVYGQYTHGGMSGITSRTHRSVQFSKYINEVLTRHGAYGPRSSFAVASGARLAYHRDVHNVGLNYVINLGDFTGGQVWVEEGGPDVRQVAPGKWIPGRLHSPQQQVLGFSPRKFHGPEPWQGERWSIVAYLARFAKRLSSTHRRELRGFGFDVRGYQTQGGCDHLTTQALVLDSTGTSREPLPVYAQVTSSEDEDQEENDEQQTSRLEQRQPSALRQLRQSPSTAEPVVSEAQATLKAAGALPHILRYVRAQCPRLFTFNRVVSIDTFYVRFQNASARSFVDSLSEDLNNLGFFNMLPLLSEMDEFLASITAAKNRWFNQGGYTPVQLVFGELPRVPAELLSEDQGGLVPLCDAYHDPSGLGECGAEFRKRVQIREKARQAAMEQCSKEALVRATRSSSSQTPAWRSGQWVYVFRRGYGGAPPSNSGWPSRLKSWDINCPQMDHLGSFCDRFPQEDKHEHWTSLEKDLRVKTICYVQLLMKKTAFLSVDLYLHQLTGNHHKLHGQFVPYQMAFFLCPILEHLSGTRGSKVIGDGGGFRADSLSLCYPGPRHTGGSTDVTQESGTAERRTTRSTSRTAKEKELFSQSDEFEWNSILKTKAVRVITGKEADYVREKFGDRIVSSRMVRRRKPLEEIGAWKAKSRWCLHGHGDPDTGSLVTYAPTPQVESIMTFLQVGANLKHRFAFCDVKNAFCQSDRLRRPNGPLFAHPCEGLPLPPGALIEIVVPVYGLDDAPAAWRATITRFLLQSGYVRNLIEPCWYMKYDKGGRNIAQVLVEVDDLIVSADEDVKASVKKQLCDRFVFGKWEEDAAEYAGRRIVCHGDHISVDQSKCILEQVHPVPLAKGRRKDGGALTDEEFSSLRSAIYKVNWVAKETRPELCGLASIMASRLPHATVSDVLVVNKSINHLRNTHGRPLKIWRFDPDQMSFLAISDAGGINTKDEEVDHEGLPADATPGAWIVLAAESLPVGTERIKASPLAWRSSKLKRKVFSTFGGETQAMLQGINETDWLQIMYRDAYKHDVQLKDWRYSLSPHMVVMRGSCALSQRQKQCSATDAKSLFDCIFKEHPQGRQDRKASLELAIIVRDLEQTKSMVRWVLHQKMVVDSLTKMDPGKANGAMEAFLKAGFLSLVDEGEELNHRAQDSRNKRRSHSASAA</sequence>
<accession>A0A812JEL5</accession>
<feature type="compositionally biased region" description="Basic and acidic residues" evidence="1">
    <location>
        <begin position="403"/>
        <end position="412"/>
    </location>
</feature>
<proteinExistence type="predicted"/>
<name>A0A812JEL5_9DINO</name>
<dbReference type="Proteomes" id="UP000601435">
    <property type="component" value="Unassembled WGS sequence"/>
</dbReference>
<feature type="region of interest" description="Disordered" evidence="1">
    <location>
        <begin position="1626"/>
        <end position="1655"/>
    </location>
</feature>
<protein>
    <submittedName>
        <fullName evidence="3">RE1 protein</fullName>
    </submittedName>
</protein>
<feature type="region of interest" description="Disordered" evidence="1">
    <location>
        <begin position="69"/>
        <end position="99"/>
    </location>
</feature>
<keyword evidence="4" id="KW-1185">Reference proteome</keyword>